<name>A0A0F9MBJ4_9ZZZZ</name>
<dbReference type="PROSITE" id="PS51332">
    <property type="entry name" value="B12_BINDING"/>
    <property type="match status" value="1"/>
</dbReference>
<dbReference type="Pfam" id="PF02310">
    <property type="entry name" value="B12-binding"/>
    <property type="match status" value="1"/>
</dbReference>
<evidence type="ECO:0000256" key="3">
    <source>
        <dbReference type="ARBA" id="ARBA00023285"/>
    </source>
</evidence>
<dbReference type="PROSITE" id="PS51337">
    <property type="entry name" value="B12_BINDING_NTER"/>
    <property type="match status" value="1"/>
</dbReference>
<dbReference type="InterPro" id="IPR003759">
    <property type="entry name" value="Cbl-bd_cap"/>
</dbReference>
<gene>
    <name evidence="6" type="ORF">LCGC14_1480210</name>
</gene>
<evidence type="ECO:0008006" key="7">
    <source>
        <dbReference type="Google" id="ProtNLM"/>
    </source>
</evidence>
<dbReference type="InterPro" id="IPR006158">
    <property type="entry name" value="Cobalamin-bd"/>
</dbReference>
<feature type="domain" description="B12-binding" evidence="4">
    <location>
        <begin position="92"/>
        <end position="216"/>
    </location>
</feature>
<evidence type="ECO:0000313" key="6">
    <source>
        <dbReference type="EMBL" id="KKM66537.1"/>
    </source>
</evidence>
<keyword evidence="3" id="KW-0170">Cobalt</keyword>
<protein>
    <recommendedName>
        <fullName evidence="7">B12-binding domain-containing protein</fullName>
    </recommendedName>
</protein>
<comment type="similarity">
    <text evidence="1">Belongs to the methylamine corrinoid protein family.</text>
</comment>
<accession>A0A0F9MBJ4</accession>
<dbReference type="EMBL" id="LAZR01010511">
    <property type="protein sequence ID" value="KKM66537.1"/>
    <property type="molecule type" value="Genomic_DNA"/>
</dbReference>
<dbReference type="GO" id="GO:0031419">
    <property type="term" value="F:cobalamin binding"/>
    <property type="evidence" value="ECO:0007669"/>
    <property type="project" value="InterPro"/>
</dbReference>
<evidence type="ECO:0000259" key="5">
    <source>
        <dbReference type="PROSITE" id="PS51337"/>
    </source>
</evidence>
<dbReference type="AlphaFoldDB" id="A0A0F9MBJ4"/>
<dbReference type="FunFam" id="3.40.50.280:FF:000003">
    <property type="entry name" value="Dimethylamine methyltransferase corrinoid protein"/>
    <property type="match status" value="1"/>
</dbReference>
<keyword evidence="2" id="KW-0479">Metal-binding</keyword>
<dbReference type="GO" id="GO:0005829">
    <property type="term" value="C:cytosol"/>
    <property type="evidence" value="ECO:0007669"/>
    <property type="project" value="TreeGrafter"/>
</dbReference>
<organism evidence="6">
    <name type="scientific">marine sediment metagenome</name>
    <dbReference type="NCBI Taxonomy" id="412755"/>
    <lineage>
        <taxon>unclassified sequences</taxon>
        <taxon>metagenomes</taxon>
        <taxon>ecological metagenomes</taxon>
    </lineage>
</organism>
<dbReference type="PANTHER" id="PTHR45833">
    <property type="entry name" value="METHIONINE SYNTHASE"/>
    <property type="match status" value="1"/>
</dbReference>
<dbReference type="InterPro" id="IPR036724">
    <property type="entry name" value="Cobalamin-bd_sf"/>
</dbReference>
<reference evidence="6" key="1">
    <citation type="journal article" date="2015" name="Nature">
        <title>Complex archaea that bridge the gap between prokaryotes and eukaryotes.</title>
        <authorList>
            <person name="Spang A."/>
            <person name="Saw J.H."/>
            <person name="Jorgensen S.L."/>
            <person name="Zaremba-Niedzwiedzka K."/>
            <person name="Martijn J."/>
            <person name="Lind A.E."/>
            <person name="van Eijk R."/>
            <person name="Schleper C."/>
            <person name="Guy L."/>
            <person name="Ettema T.J."/>
        </authorList>
    </citation>
    <scope>NUCLEOTIDE SEQUENCE</scope>
</reference>
<dbReference type="Gene3D" id="3.40.50.280">
    <property type="entry name" value="Cobalamin-binding domain"/>
    <property type="match status" value="1"/>
</dbReference>
<dbReference type="InterPro" id="IPR036594">
    <property type="entry name" value="Meth_synthase_dom"/>
</dbReference>
<dbReference type="InterPro" id="IPR050554">
    <property type="entry name" value="Met_Synthase/Corrinoid"/>
</dbReference>
<dbReference type="GO" id="GO:0046653">
    <property type="term" value="P:tetrahydrofolate metabolic process"/>
    <property type="evidence" value="ECO:0007669"/>
    <property type="project" value="TreeGrafter"/>
</dbReference>
<dbReference type="GO" id="GO:0046872">
    <property type="term" value="F:metal ion binding"/>
    <property type="evidence" value="ECO:0007669"/>
    <property type="project" value="UniProtKB-KW"/>
</dbReference>
<evidence type="ECO:0000256" key="1">
    <source>
        <dbReference type="ARBA" id="ARBA00010854"/>
    </source>
</evidence>
<dbReference type="PANTHER" id="PTHR45833:SF1">
    <property type="entry name" value="METHIONINE SYNTHASE"/>
    <property type="match status" value="1"/>
</dbReference>
<feature type="domain" description="B12-binding N-terminal" evidence="5">
    <location>
        <begin position="1"/>
        <end position="86"/>
    </location>
</feature>
<dbReference type="SUPFAM" id="SSF47644">
    <property type="entry name" value="Methionine synthase domain"/>
    <property type="match status" value="1"/>
</dbReference>
<evidence type="ECO:0000256" key="2">
    <source>
        <dbReference type="ARBA" id="ARBA00022723"/>
    </source>
</evidence>
<dbReference type="Pfam" id="PF02607">
    <property type="entry name" value="B12-binding_2"/>
    <property type="match status" value="1"/>
</dbReference>
<comment type="caution">
    <text evidence="6">The sequence shown here is derived from an EMBL/GenBank/DDBJ whole genome shotgun (WGS) entry which is preliminary data.</text>
</comment>
<proteinExistence type="inferred from homology"/>
<dbReference type="GO" id="GO:0050667">
    <property type="term" value="P:homocysteine metabolic process"/>
    <property type="evidence" value="ECO:0007669"/>
    <property type="project" value="TreeGrafter"/>
</dbReference>
<evidence type="ECO:0000259" key="4">
    <source>
        <dbReference type="PROSITE" id="PS51332"/>
    </source>
</evidence>
<dbReference type="SUPFAM" id="SSF52242">
    <property type="entry name" value="Cobalamin (vitamin B12)-binding domain"/>
    <property type="match status" value="1"/>
</dbReference>
<dbReference type="SMART" id="SM01018">
    <property type="entry name" value="B12-binding_2"/>
    <property type="match status" value="1"/>
</dbReference>
<dbReference type="GO" id="GO:0008705">
    <property type="term" value="F:methionine synthase activity"/>
    <property type="evidence" value="ECO:0007669"/>
    <property type="project" value="TreeGrafter"/>
</dbReference>
<dbReference type="Gene3D" id="1.10.1240.10">
    <property type="entry name" value="Methionine synthase domain"/>
    <property type="match status" value="1"/>
</dbReference>
<sequence length="216" mass="23659">MSIAKLCHAVETGSKKEAEDIARDLLNQNINIQETADQLTSTMQKIGDRFARLEIFLPGMMESAQTMTLAMNILGSKILESTSKGEYASKKAGKVVLGTVKGDLHEIGKNIVKLMLEANNFEVKDLGYDVDSMQFIKEAEAVGADFIAASSLMTTTMPHQKEIIDLLKDRDLRDKYKVVIGGAPTSQEWADRIGADLYCPDAGSSSKLMAALLQRK</sequence>